<accession>A0A2I2L4C1</accession>
<proteinExistence type="predicted"/>
<protein>
    <submittedName>
        <fullName evidence="2">Autophagy protein Apg6</fullName>
    </submittedName>
</protein>
<reference evidence="2" key="1">
    <citation type="submission" date="2017-08" db="EMBL/GenBank/DDBJ databases">
        <authorList>
            <consortium name="Urmite Genomes"/>
        </authorList>
    </citation>
    <scope>NUCLEOTIDE SEQUENCE [LARGE SCALE GENOMIC DNA]</scope>
    <source>
        <strain evidence="2">IHUMI-LCC2</strain>
    </source>
</reference>
<dbReference type="Proteomes" id="UP000236316">
    <property type="component" value="Segment"/>
</dbReference>
<organism evidence="2">
    <name type="scientific">Orpheovirus IHUMI-LCC2</name>
    <dbReference type="NCBI Taxonomy" id="2023057"/>
    <lineage>
        <taxon>Viruses</taxon>
        <taxon>Varidnaviria</taxon>
        <taxon>Bamfordvirae</taxon>
        <taxon>Nucleocytoviricota</taxon>
        <taxon>Megaviricetes</taxon>
        <taxon>Pimascovirales</taxon>
        <taxon>Ocovirineae</taxon>
        <taxon>Orpheoviridae</taxon>
        <taxon>Alphaorpheovirus</taxon>
        <taxon>Alphaorpheovirus massiliense</taxon>
    </lineage>
</organism>
<evidence type="ECO:0000313" key="2">
    <source>
        <dbReference type="EMBL" id="SNW62378.1"/>
    </source>
</evidence>
<dbReference type="SUPFAM" id="SSF90250">
    <property type="entry name" value="Troponin coil-coiled subunits"/>
    <property type="match status" value="1"/>
</dbReference>
<feature type="coiled-coil region" evidence="1">
    <location>
        <begin position="43"/>
        <end position="91"/>
    </location>
</feature>
<name>A0A2I2L4C1_9VIRU</name>
<dbReference type="EMBL" id="LT906555">
    <property type="protein sequence ID" value="SNW62378.1"/>
    <property type="molecule type" value="Genomic_DNA"/>
</dbReference>
<dbReference type="KEGG" id="vg:35382266"/>
<dbReference type="GeneID" id="35382266"/>
<evidence type="ECO:0000256" key="1">
    <source>
        <dbReference type="SAM" id="Coils"/>
    </source>
</evidence>
<evidence type="ECO:0000313" key="3">
    <source>
        <dbReference type="Proteomes" id="UP000236316"/>
    </source>
</evidence>
<dbReference type="RefSeq" id="YP_009448680.1">
    <property type="nucleotide sequence ID" value="NC_036594.1"/>
</dbReference>
<keyword evidence="1" id="KW-0175">Coiled coil</keyword>
<sequence length="93" mass="11008">MNTETEKSTTGDRRIIILRADDTRLEYTDTPKKRDSDLLNERINTIQNACRELFQRIEQLENKFLDHNSQLESIKKTIKILDEEIVDIKKDSD</sequence>
<keyword evidence="3" id="KW-1185">Reference proteome</keyword>
<gene>
    <name evidence="2" type="ORF">ORPV_474</name>
</gene>
<dbReference type="InterPro" id="IPR038077">
    <property type="entry name" value="Troponin_sf"/>
</dbReference>